<dbReference type="PROSITE" id="PS51257">
    <property type="entry name" value="PROKAR_LIPOPROTEIN"/>
    <property type="match status" value="1"/>
</dbReference>
<reference evidence="1 2" key="1">
    <citation type="submission" date="2015-09" db="EMBL/GenBank/DDBJ databases">
        <authorList>
            <consortium name="Pathogen Informatics"/>
        </authorList>
    </citation>
    <scope>NUCLEOTIDE SEQUENCE [LARGE SCALE GENOMIC DNA]</scope>
    <source>
        <strain evidence="1 2">2789STDY5834842</strain>
    </source>
</reference>
<proteinExistence type="predicted"/>
<sequence length="451" mass="51227">MTSNTKISLLVVALGVIIAGVSLVSCKNDNVPYDTKHIADFHRLSNNAEVIDITNDKLALYVDYSNCIANGMTSSFYQKMVSPLTAATKEYWSIKGNAITQEDGDTYHLLNNVTEVNYAALDKAIEQMAQREGESVMLTDGELFTQTATKNNPNNPYMHNAFKKWLLKGHDIHIIAEPFQEKYHGKIYSKKRFYIIFTDDRVQGNIYDRIKEIVDMEQFPQVDEFHLSGNYPWIVPENGKISVSNEIVAANVTSCMAYEIQDWQVDWKNIINLIVNAYDDNGNPLPNGEKLIGGLKINKNAFGCYRISDIDVRVININDEYFNLYNIIESNEKVEKIGNAGSAIENFLIVDKDEFKKHGMADIYFDINNFAPNGDLTGKPYNYFRIDIVINNLENILDNSIDMFNFDSITSDGQTNISISESLKNCVFDPELINQLKGKVLYSIYVKSDKY</sequence>
<dbReference type="Proteomes" id="UP000095333">
    <property type="component" value="Unassembled WGS sequence"/>
</dbReference>
<organism evidence="1 2">
    <name type="scientific">Phocaeicola vulgatus</name>
    <name type="common">Bacteroides vulgatus</name>
    <dbReference type="NCBI Taxonomy" id="821"/>
    <lineage>
        <taxon>Bacteria</taxon>
        <taxon>Pseudomonadati</taxon>
        <taxon>Bacteroidota</taxon>
        <taxon>Bacteroidia</taxon>
        <taxon>Bacteroidales</taxon>
        <taxon>Bacteroidaceae</taxon>
        <taxon>Phocaeicola</taxon>
    </lineage>
</organism>
<protein>
    <recommendedName>
        <fullName evidence="3">Lipoprotein</fullName>
    </recommendedName>
</protein>
<evidence type="ECO:0000313" key="2">
    <source>
        <dbReference type="Proteomes" id="UP000095333"/>
    </source>
</evidence>
<dbReference type="EMBL" id="CYZI01000003">
    <property type="protein sequence ID" value="CUN87656.1"/>
    <property type="molecule type" value="Genomic_DNA"/>
</dbReference>
<evidence type="ECO:0008006" key="3">
    <source>
        <dbReference type="Google" id="ProtNLM"/>
    </source>
</evidence>
<evidence type="ECO:0000313" key="1">
    <source>
        <dbReference type="EMBL" id="CUN87656.1"/>
    </source>
</evidence>
<name>A0A174AJN1_PHOVU</name>
<dbReference type="AlphaFoldDB" id="A0A174AJN1"/>
<accession>A0A174AJN1</accession>
<gene>
    <name evidence="1" type="ORF">ERS852457_00962</name>
</gene>